<dbReference type="HOGENOM" id="CLU_005947_4_1_1"/>
<dbReference type="AlphaFoldDB" id="K1XQC1"/>
<evidence type="ECO:0000256" key="2">
    <source>
        <dbReference type="ARBA" id="ARBA00022448"/>
    </source>
</evidence>
<dbReference type="STRING" id="1072389.K1XQC1"/>
<keyword evidence="2" id="KW-0813">Transport</keyword>
<reference evidence="9 10" key="1">
    <citation type="journal article" date="2012" name="BMC Genomics">
        <title>Sequencing the genome of Marssonina brunnea reveals fungus-poplar co-evolution.</title>
        <authorList>
            <person name="Zhu S."/>
            <person name="Cao Y.-Z."/>
            <person name="Jiang C."/>
            <person name="Tan B.-Y."/>
            <person name="Wang Z."/>
            <person name="Feng S."/>
            <person name="Zhang L."/>
            <person name="Su X.-H."/>
            <person name="Brejova B."/>
            <person name="Vinar T."/>
            <person name="Xu M."/>
            <person name="Wang M.-X."/>
            <person name="Zhang S.-G."/>
            <person name="Huang M.-R."/>
            <person name="Wu R."/>
            <person name="Zhou Y."/>
        </authorList>
    </citation>
    <scope>NUCLEOTIDE SEQUENCE [LARGE SCALE GENOMIC DNA]</scope>
    <source>
        <strain evidence="9 10">MB_m1</strain>
    </source>
</reference>
<dbReference type="InterPro" id="IPR051143">
    <property type="entry name" value="TrkH_K-transport"/>
</dbReference>
<evidence type="ECO:0000256" key="4">
    <source>
        <dbReference type="ARBA" id="ARBA00022989"/>
    </source>
</evidence>
<feature type="transmembrane region" description="Helical" evidence="8">
    <location>
        <begin position="420"/>
        <end position="438"/>
    </location>
</feature>
<dbReference type="EMBL" id="JH921444">
    <property type="protein sequence ID" value="EKD14774.1"/>
    <property type="molecule type" value="Genomic_DNA"/>
</dbReference>
<keyword evidence="3 8" id="KW-0812">Transmembrane</keyword>
<keyword evidence="6 8" id="KW-0472">Membrane</keyword>
<dbReference type="OrthoDB" id="9999863at2759"/>
<dbReference type="OMA" id="NNHPRDV"/>
<feature type="transmembrane region" description="Helical" evidence="8">
    <location>
        <begin position="476"/>
        <end position="496"/>
    </location>
</feature>
<feature type="region of interest" description="Disordered" evidence="7">
    <location>
        <begin position="510"/>
        <end position="545"/>
    </location>
</feature>
<organism evidence="9 10">
    <name type="scientific">Marssonina brunnea f. sp. multigermtubi (strain MB_m1)</name>
    <name type="common">Marssonina leaf spot fungus</name>
    <dbReference type="NCBI Taxonomy" id="1072389"/>
    <lineage>
        <taxon>Eukaryota</taxon>
        <taxon>Fungi</taxon>
        <taxon>Dikarya</taxon>
        <taxon>Ascomycota</taxon>
        <taxon>Pezizomycotina</taxon>
        <taxon>Leotiomycetes</taxon>
        <taxon>Helotiales</taxon>
        <taxon>Drepanopezizaceae</taxon>
        <taxon>Drepanopeziza</taxon>
    </lineage>
</organism>
<keyword evidence="5" id="KW-0406">Ion transport</keyword>
<dbReference type="KEGG" id="mbe:MBM_06985"/>
<keyword evidence="10" id="KW-1185">Reference proteome</keyword>
<dbReference type="GO" id="GO:0030007">
    <property type="term" value="P:intracellular potassium ion homeostasis"/>
    <property type="evidence" value="ECO:0007669"/>
    <property type="project" value="TreeGrafter"/>
</dbReference>
<comment type="subcellular location">
    <subcellularLocation>
        <location evidence="1">Membrane</location>
        <topology evidence="1">Multi-pass membrane protein</topology>
    </subcellularLocation>
</comment>
<sequence>MTMLLYVCSIPHGSVSFVNCLYLAVTALTCTGMAPINLSTLNTAQQVLLGISFFIGSAPTVSLAVLEIRMRAFHTAFAARSKKKGSQEQGGTAGPESRPLVAGQVGGESFPGNDSEPMNHPTPEDTEKPLQSSSWRRAQQFLSKRTVGRNCAFHDLTREEQKSLFTVEIFGAISVAAYLAVYRADTCRENGANPISRDGRSTGIFISVAAFNNAGMSLLDQSMLADLPPNDHIAYGSLSLLPKTLHNTLRRHTKHAQIYSQLPPPCIYPYVSNEGNMLVAFEIFTQHDAEVMAVPRIDRIIDGVFQAFSVRCSGFTIVSIGALNSGLQSLYVGMMYVSAYPITIVMRNSNVYEERSLGIFSDNTPPVRGDSSGEEGDAPHTSSNSREDRLFFVKQQPPSQTTPIAAMATLNSSSPTVEALLGYDLWALVVAMTLIAFLENQKYEHDPLGYSLFNIIFEVFSAYATIGLSIGTPGQYYALSGSWTTVSKVIVIGLMLRGRHRSLPVDIDRAVQLPGEDDDGRHEEDGEEEQQRVREREGDREQVEK</sequence>
<dbReference type="GO" id="GO:0140107">
    <property type="term" value="F:high-affinity potassium ion transmembrane transporter activity"/>
    <property type="evidence" value="ECO:0007669"/>
    <property type="project" value="TreeGrafter"/>
</dbReference>
<evidence type="ECO:0000313" key="9">
    <source>
        <dbReference type="EMBL" id="EKD14774.1"/>
    </source>
</evidence>
<dbReference type="InParanoid" id="K1XQC1"/>
<proteinExistence type="predicted"/>
<dbReference type="Pfam" id="PF02386">
    <property type="entry name" value="TrkH"/>
    <property type="match status" value="1"/>
</dbReference>
<dbReference type="Proteomes" id="UP000006753">
    <property type="component" value="Unassembled WGS sequence"/>
</dbReference>
<dbReference type="GO" id="GO:0005886">
    <property type="term" value="C:plasma membrane"/>
    <property type="evidence" value="ECO:0007669"/>
    <property type="project" value="TreeGrafter"/>
</dbReference>
<dbReference type="InterPro" id="IPR003445">
    <property type="entry name" value="Cat_transpt"/>
</dbReference>
<evidence type="ECO:0000256" key="6">
    <source>
        <dbReference type="ARBA" id="ARBA00023136"/>
    </source>
</evidence>
<accession>K1XQC1</accession>
<feature type="transmembrane region" description="Helical" evidence="8">
    <location>
        <begin position="47"/>
        <end position="66"/>
    </location>
</feature>
<evidence type="ECO:0000256" key="7">
    <source>
        <dbReference type="SAM" id="MobiDB-lite"/>
    </source>
</evidence>
<name>K1XQC1_MARBU</name>
<gene>
    <name evidence="9" type="ORF">MBM_06985</name>
</gene>
<dbReference type="eggNOG" id="KOG1341">
    <property type="taxonomic scope" value="Eukaryota"/>
</dbReference>
<evidence type="ECO:0000256" key="1">
    <source>
        <dbReference type="ARBA" id="ARBA00004141"/>
    </source>
</evidence>
<feature type="compositionally biased region" description="Basic and acidic residues" evidence="7">
    <location>
        <begin position="519"/>
        <end position="545"/>
    </location>
</feature>
<evidence type="ECO:0000256" key="5">
    <source>
        <dbReference type="ARBA" id="ARBA00023065"/>
    </source>
</evidence>
<protein>
    <submittedName>
        <fullName evidence="9">Cation transporter</fullName>
    </submittedName>
</protein>
<feature type="region of interest" description="Disordered" evidence="7">
    <location>
        <begin position="362"/>
        <end position="387"/>
    </location>
</feature>
<evidence type="ECO:0000256" key="3">
    <source>
        <dbReference type="ARBA" id="ARBA00022692"/>
    </source>
</evidence>
<dbReference type="PANTHER" id="PTHR31064:SF37">
    <property type="entry name" value="TRANSPORTER, PUTATIVE (EUROFUNG)-RELATED"/>
    <property type="match status" value="1"/>
</dbReference>
<dbReference type="PANTHER" id="PTHR31064">
    <property type="entry name" value="POTASSIUM TRANSPORT PROTEIN DDB_G0292412-RELATED"/>
    <property type="match status" value="1"/>
</dbReference>
<keyword evidence="4 8" id="KW-1133">Transmembrane helix</keyword>
<dbReference type="GO" id="GO:1990573">
    <property type="term" value="P:potassium ion import across plasma membrane"/>
    <property type="evidence" value="ECO:0007669"/>
    <property type="project" value="TreeGrafter"/>
</dbReference>
<feature type="transmembrane region" description="Helical" evidence="8">
    <location>
        <begin position="450"/>
        <end position="470"/>
    </location>
</feature>
<evidence type="ECO:0000313" key="10">
    <source>
        <dbReference type="Proteomes" id="UP000006753"/>
    </source>
</evidence>
<evidence type="ECO:0000256" key="8">
    <source>
        <dbReference type="SAM" id="Phobius"/>
    </source>
</evidence>
<feature type="region of interest" description="Disordered" evidence="7">
    <location>
        <begin position="81"/>
        <end position="135"/>
    </location>
</feature>